<dbReference type="RefSeq" id="WP_019226501.1">
    <property type="nucleotide sequence ID" value="NZ_CP046996.1"/>
</dbReference>
<name>A0A857DJP6_9FIRM</name>
<evidence type="ECO:0000313" key="2">
    <source>
        <dbReference type="Proteomes" id="UP000430508"/>
    </source>
</evidence>
<dbReference type="Pfam" id="PF05762">
    <property type="entry name" value="VWA_CoxE"/>
    <property type="match status" value="1"/>
</dbReference>
<dbReference type="InterPro" id="IPR008912">
    <property type="entry name" value="Uncharacterised_CoxE"/>
</dbReference>
<dbReference type="AlphaFoldDB" id="A0A857DJP6"/>
<protein>
    <submittedName>
        <fullName evidence="1">VWA domain-containing protein</fullName>
    </submittedName>
</protein>
<sequence length="454" mass="52097">MEYFILKIAGLLRKSGINVNSREISDCIRLLKMLDLDKMDKYTFYHLINTTLIKSPWGPDYALWLIELYFGPDLEMSSDHLGILKSRGRFSQEEGHGGSAGKTVPLELLIEAVLNNEIDLIYAVLQGLNLNLELSIEDREKGLAAFRTQSGWNEAASHIEKAYQQNELSEAEYLAARAALEEWNHLLKDEIERQLARNMSSEHLIQEMKKRNPRTVSFLDCDDAQITQMSQEIQKIGRKLAVRKGRRRKVGPSGTINLNRSIKHSLKTCGIPLNLIKMQRKQSKPDLWLLCDMSNSVSKFIYFMLMFVFATQQRYANVRSFLFVDQLVEATDYFQEQDWTGSLSNLRKVSGYNRTGYSHYGNVLLQFADRYLPFLPKKTTVLILGDGKNNRNRLDGSDVLAQIKEKAAALYWLNPLSKDQWDKGDCLMGKYQEYCTGAFSVANIEELEQFLNSL</sequence>
<gene>
    <name evidence="1" type="ORF">GQ588_09375</name>
</gene>
<proteinExistence type="predicted"/>
<reference evidence="1 2" key="1">
    <citation type="submission" date="2019-12" db="EMBL/GenBank/DDBJ databases">
        <title>Sequence classification of anaerobic respiratory reductive dehalogenases: First we see many, then we see few.</title>
        <authorList>
            <person name="Molenda O."/>
            <person name="Puentes Jacome L.A."/>
            <person name="Cao X."/>
            <person name="Nesbo C.L."/>
            <person name="Tang S."/>
            <person name="Morson N."/>
            <person name="Patron J."/>
            <person name="Lomheim L."/>
            <person name="Wishart D.S."/>
            <person name="Edwards E.A."/>
        </authorList>
    </citation>
    <scope>NUCLEOTIDE SEQUENCE [LARGE SCALE GENOMIC DNA]</scope>
    <source>
        <strain evidence="1 2">12DCA</strain>
    </source>
</reference>
<dbReference type="SUPFAM" id="SSF53300">
    <property type="entry name" value="vWA-like"/>
    <property type="match status" value="1"/>
</dbReference>
<accession>A0A857DJP6</accession>
<dbReference type="PANTHER" id="PTHR39338:SF5">
    <property type="entry name" value="BLR6139 PROTEIN"/>
    <property type="match status" value="1"/>
</dbReference>
<dbReference type="PANTHER" id="PTHR39338">
    <property type="entry name" value="BLL5662 PROTEIN-RELATED"/>
    <property type="match status" value="1"/>
</dbReference>
<dbReference type="Proteomes" id="UP000430508">
    <property type="component" value="Chromosome"/>
</dbReference>
<dbReference type="InterPro" id="IPR036465">
    <property type="entry name" value="vWFA_dom_sf"/>
</dbReference>
<evidence type="ECO:0000313" key="1">
    <source>
        <dbReference type="EMBL" id="QHA00828.1"/>
    </source>
</evidence>
<dbReference type="EMBL" id="CP046996">
    <property type="protein sequence ID" value="QHA00828.1"/>
    <property type="molecule type" value="Genomic_DNA"/>
</dbReference>
<organism evidence="1 2">
    <name type="scientific">Dehalobacter restrictus</name>
    <dbReference type="NCBI Taxonomy" id="55583"/>
    <lineage>
        <taxon>Bacteria</taxon>
        <taxon>Bacillati</taxon>
        <taxon>Bacillota</taxon>
        <taxon>Clostridia</taxon>
        <taxon>Eubacteriales</taxon>
        <taxon>Desulfitobacteriaceae</taxon>
        <taxon>Dehalobacter</taxon>
    </lineage>
</organism>